<name>A0A183ELB4_9BILA</name>
<dbReference type="WBParaSite" id="GPUH_0002178201-mRNA-1">
    <property type="protein sequence ID" value="GPUH_0002178201-mRNA-1"/>
    <property type="gene ID" value="GPUH_0002178201"/>
</dbReference>
<gene>
    <name evidence="2" type="ORF">GPUH_LOCUS21755</name>
</gene>
<protein>
    <submittedName>
        <fullName evidence="4">Cystatin domain-containing protein</fullName>
    </submittedName>
</protein>
<evidence type="ECO:0000313" key="3">
    <source>
        <dbReference type="Proteomes" id="UP000271098"/>
    </source>
</evidence>
<sequence length="109" mass="12563">MVSAILILLYCCAAKAALDDADKKNDANVEEYQEMSWRVMATYNQISDDLYYWIPIKLLDVRTEFTVGLRFTIRIAVAQSNCTRLVGTFLRLVMLKRIKFGPENTSNFK</sequence>
<dbReference type="EMBL" id="UYRT01093387">
    <property type="protein sequence ID" value="VDN38862.1"/>
    <property type="molecule type" value="Genomic_DNA"/>
</dbReference>
<evidence type="ECO:0000256" key="1">
    <source>
        <dbReference type="SAM" id="SignalP"/>
    </source>
</evidence>
<dbReference type="InterPro" id="IPR000010">
    <property type="entry name" value="Cystatin_dom"/>
</dbReference>
<dbReference type="Proteomes" id="UP000271098">
    <property type="component" value="Unassembled WGS sequence"/>
</dbReference>
<dbReference type="InterPro" id="IPR046350">
    <property type="entry name" value="Cystatin_sf"/>
</dbReference>
<dbReference type="GO" id="GO:0004869">
    <property type="term" value="F:cysteine-type endopeptidase inhibitor activity"/>
    <property type="evidence" value="ECO:0007669"/>
    <property type="project" value="InterPro"/>
</dbReference>
<dbReference type="CDD" id="cd00042">
    <property type="entry name" value="CY"/>
    <property type="match status" value="1"/>
</dbReference>
<proteinExistence type="predicted"/>
<dbReference type="AlphaFoldDB" id="A0A183ELB4"/>
<dbReference type="Gene3D" id="3.10.450.10">
    <property type="match status" value="1"/>
</dbReference>
<evidence type="ECO:0000313" key="4">
    <source>
        <dbReference type="WBParaSite" id="GPUH_0002178201-mRNA-1"/>
    </source>
</evidence>
<feature type="chain" id="PRO_5043139212" evidence="1">
    <location>
        <begin position="17"/>
        <end position="109"/>
    </location>
</feature>
<feature type="signal peptide" evidence="1">
    <location>
        <begin position="1"/>
        <end position="16"/>
    </location>
</feature>
<accession>A0A183ELB4</accession>
<keyword evidence="3" id="KW-1185">Reference proteome</keyword>
<reference evidence="2 3" key="2">
    <citation type="submission" date="2018-11" db="EMBL/GenBank/DDBJ databases">
        <authorList>
            <consortium name="Pathogen Informatics"/>
        </authorList>
    </citation>
    <scope>NUCLEOTIDE SEQUENCE [LARGE SCALE GENOMIC DNA]</scope>
</reference>
<dbReference type="SUPFAM" id="SSF54403">
    <property type="entry name" value="Cystatin/monellin"/>
    <property type="match status" value="1"/>
</dbReference>
<keyword evidence="1" id="KW-0732">Signal</keyword>
<organism evidence="4">
    <name type="scientific">Gongylonema pulchrum</name>
    <dbReference type="NCBI Taxonomy" id="637853"/>
    <lineage>
        <taxon>Eukaryota</taxon>
        <taxon>Metazoa</taxon>
        <taxon>Ecdysozoa</taxon>
        <taxon>Nematoda</taxon>
        <taxon>Chromadorea</taxon>
        <taxon>Rhabditida</taxon>
        <taxon>Spirurina</taxon>
        <taxon>Spiruromorpha</taxon>
        <taxon>Spiruroidea</taxon>
        <taxon>Gongylonematidae</taxon>
        <taxon>Gongylonema</taxon>
    </lineage>
</organism>
<reference evidence="4" key="1">
    <citation type="submission" date="2016-06" db="UniProtKB">
        <authorList>
            <consortium name="WormBaseParasite"/>
        </authorList>
    </citation>
    <scope>IDENTIFICATION</scope>
</reference>
<evidence type="ECO:0000313" key="2">
    <source>
        <dbReference type="EMBL" id="VDN38862.1"/>
    </source>
</evidence>